<evidence type="ECO:0000259" key="2">
    <source>
        <dbReference type="Pfam" id="PF09747"/>
    </source>
</evidence>
<dbReference type="AlphaFoldDB" id="A0A6I8UJN1"/>
<evidence type="ECO:0000256" key="1">
    <source>
        <dbReference type="SAM" id="MobiDB-lite"/>
    </source>
</evidence>
<feature type="region of interest" description="Disordered" evidence="1">
    <location>
        <begin position="203"/>
        <end position="257"/>
    </location>
</feature>
<evidence type="ECO:0000313" key="3">
    <source>
        <dbReference type="Proteomes" id="UP000001819"/>
    </source>
</evidence>
<dbReference type="KEGG" id="dpo:4816839"/>
<accession>A0A6I8UJN1</accession>
<dbReference type="InParanoid" id="A0A6I8UJN1"/>
<proteinExistence type="predicted"/>
<organism evidence="3 4">
    <name type="scientific">Drosophila pseudoobscura pseudoobscura</name>
    <name type="common">Fruit fly</name>
    <dbReference type="NCBI Taxonomy" id="46245"/>
    <lineage>
        <taxon>Eukaryota</taxon>
        <taxon>Metazoa</taxon>
        <taxon>Ecdysozoa</taxon>
        <taxon>Arthropoda</taxon>
        <taxon>Hexapoda</taxon>
        <taxon>Insecta</taxon>
        <taxon>Pterygota</taxon>
        <taxon>Neoptera</taxon>
        <taxon>Endopterygota</taxon>
        <taxon>Diptera</taxon>
        <taxon>Brachycera</taxon>
        <taxon>Muscomorpha</taxon>
        <taxon>Ephydroidea</taxon>
        <taxon>Drosophilidae</taxon>
        <taxon>Drosophila</taxon>
        <taxon>Sophophora</taxon>
    </lineage>
</organism>
<dbReference type="ExpressionAtlas" id="A0A6I8UJN1">
    <property type="expression patterns" value="baseline"/>
</dbReference>
<evidence type="ECO:0000313" key="4">
    <source>
        <dbReference type="RefSeq" id="XP_001356596.4"/>
    </source>
</evidence>
<dbReference type="Proteomes" id="UP000001819">
    <property type="component" value="Chromosome 4"/>
</dbReference>
<sequence>MTTGDGVDDSGAQGNGTGASLPSQLMDIFKSLAENDKIIFKSQQIDDPELPFVEKQQIAQESFEKNRENFLIRFGSFLNASQLSSFQSLAIREPIKAEENLEEMCLLLEDFKRKLNTRTVCVKNRRYQALQQLLQKGEYFSQHEMMQRAPDLYQELVGQYLTEKEKKARDSYDVRNTSFSGILMHTLEKKQRDELLERTQLQTAMEEEEEKPQERQEVEEPVVASSSSRRTSEARVEPQISEVHASPEEEEEEELPPVVYEDFEVPAACRRQWGEFEEDAPIACSTSQNVVSPATLKVTKISTPEYYNPGERELLRNEFLSMMKERFLSGEDKDFDYTAVDDDSTLDDLKLIEQDEEDAYFEPSDEEVEQPVDKPDEASSSEDELDVYMRHLNNHHSLQQH</sequence>
<feature type="region of interest" description="Disordered" evidence="1">
    <location>
        <begin position="359"/>
        <end position="401"/>
    </location>
</feature>
<dbReference type="FunCoup" id="A0A6I8UJN1">
    <property type="interactions" value="1252"/>
</dbReference>
<reference evidence="4" key="1">
    <citation type="submission" date="2025-08" db="UniProtKB">
        <authorList>
            <consortium name="RefSeq"/>
        </authorList>
    </citation>
    <scope>IDENTIFICATION</scope>
    <source>
        <strain evidence="4">MV-25-SWS-2005</strain>
        <tissue evidence="4">Whole body</tissue>
    </source>
</reference>
<dbReference type="PANTHER" id="PTHR31840">
    <property type="entry name" value="COILED-COIL DOMAIN-CONTAINING PROTEIN 97"/>
    <property type="match status" value="1"/>
</dbReference>
<gene>
    <name evidence="4" type="primary">LOC4816839</name>
</gene>
<dbReference type="PANTHER" id="PTHR31840:SF1">
    <property type="entry name" value="COILED-COIL DOMAIN-CONTAINING PROTEIN 97"/>
    <property type="match status" value="1"/>
</dbReference>
<dbReference type="InterPro" id="IPR040233">
    <property type="entry name" value="CCD97-like_C"/>
</dbReference>
<dbReference type="Pfam" id="PF09747">
    <property type="entry name" value="CCD97-like_C"/>
    <property type="match status" value="1"/>
</dbReference>
<keyword evidence="3" id="KW-1185">Reference proteome</keyword>
<name>A0A6I8UJN1_DROPS</name>
<protein>
    <submittedName>
        <fullName evidence="4">Coiled-coil domain-containing protein 97</fullName>
    </submittedName>
</protein>
<dbReference type="InterPro" id="IPR018613">
    <property type="entry name" value="Ccdc97-like"/>
</dbReference>
<feature type="compositionally biased region" description="Acidic residues" evidence="1">
    <location>
        <begin position="359"/>
        <end position="370"/>
    </location>
</feature>
<dbReference type="RefSeq" id="XP_001356596.4">
    <property type="nucleotide sequence ID" value="XM_001356560.4"/>
</dbReference>
<feature type="region of interest" description="Disordered" evidence="1">
    <location>
        <begin position="1"/>
        <end position="21"/>
    </location>
</feature>
<feature type="domain" description="CCD97-like C-terminal" evidence="2">
    <location>
        <begin position="124"/>
        <end position="362"/>
    </location>
</feature>